<dbReference type="Proteomes" id="UP000550787">
    <property type="component" value="Unassembled WGS sequence"/>
</dbReference>
<evidence type="ECO:0000313" key="2">
    <source>
        <dbReference type="Proteomes" id="UP000550787"/>
    </source>
</evidence>
<sequence length="177" mass="19174">MRISVPVQDAQPFTKVSPKHRRQLVSTLLVHIRGALARGPHSVAELLVGLSPQEAGALAHVVQIMIDAGETVTMGHGVYTAVPWTPTNRRVETDPVQDLVLSAIALIRPPTAERIALWLALPRRTVSTALNTAEAYGIIIYNSKNTHYRFASAEIAKLYRGGAAGRVFADVSPKPLD</sequence>
<organism evidence="1 2">
    <name type="scientific">Gluconacetobacter diazotrophicus</name>
    <name type="common">Acetobacter diazotrophicus</name>
    <dbReference type="NCBI Taxonomy" id="33996"/>
    <lineage>
        <taxon>Bacteria</taxon>
        <taxon>Pseudomonadati</taxon>
        <taxon>Pseudomonadota</taxon>
        <taxon>Alphaproteobacteria</taxon>
        <taxon>Acetobacterales</taxon>
        <taxon>Acetobacteraceae</taxon>
        <taxon>Gluconacetobacter</taxon>
    </lineage>
</organism>
<accession>A0A7W4I6X7</accession>
<dbReference type="EMBL" id="JABEQG010000029">
    <property type="protein sequence ID" value="MBB2157371.1"/>
    <property type="molecule type" value="Genomic_DNA"/>
</dbReference>
<proteinExistence type="predicted"/>
<comment type="caution">
    <text evidence="1">The sequence shown here is derived from an EMBL/GenBank/DDBJ whole genome shotgun (WGS) entry which is preliminary data.</text>
</comment>
<name>A0A7W4I6X7_GLUDI</name>
<gene>
    <name evidence="1" type="ORF">HLH33_13790</name>
</gene>
<evidence type="ECO:0000313" key="1">
    <source>
        <dbReference type="EMBL" id="MBB2157371.1"/>
    </source>
</evidence>
<protein>
    <submittedName>
        <fullName evidence="1">Uncharacterized protein</fullName>
    </submittedName>
</protein>
<dbReference type="RefSeq" id="WP_183116189.1">
    <property type="nucleotide sequence ID" value="NZ_JABEQG010000029.1"/>
</dbReference>
<reference evidence="1 2" key="1">
    <citation type="submission" date="2020-04" db="EMBL/GenBank/DDBJ databases">
        <title>Description of novel Gluconacetobacter.</title>
        <authorList>
            <person name="Sombolestani A."/>
        </authorList>
    </citation>
    <scope>NUCLEOTIDE SEQUENCE [LARGE SCALE GENOMIC DNA]</scope>
    <source>
        <strain evidence="1 2">LMG 7603</strain>
    </source>
</reference>
<dbReference type="AlphaFoldDB" id="A0A7W4I6X7"/>